<protein>
    <submittedName>
        <fullName evidence="4">Uncharacterized protein</fullName>
    </submittedName>
</protein>
<feature type="compositionally biased region" description="Low complexity" evidence="3">
    <location>
        <begin position="55"/>
        <end position="67"/>
    </location>
</feature>
<feature type="region of interest" description="Disordered" evidence="3">
    <location>
        <begin position="217"/>
        <end position="248"/>
    </location>
</feature>
<feature type="compositionally biased region" description="Polar residues" evidence="3">
    <location>
        <begin position="79"/>
        <end position="93"/>
    </location>
</feature>
<dbReference type="Gene3D" id="1.25.10.10">
    <property type="entry name" value="Leucine-rich Repeat Variant"/>
    <property type="match status" value="2"/>
</dbReference>
<feature type="compositionally biased region" description="Low complexity" evidence="3">
    <location>
        <begin position="681"/>
        <end position="693"/>
    </location>
</feature>
<dbReference type="PANTHER" id="PTHR47249:SF1">
    <property type="entry name" value="VACUOLAR PROTEIN 8"/>
    <property type="match status" value="1"/>
</dbReference>
<dbReference type="AlphaFoldDB" id="A0A9N8HL01"/>
<feature type="compositionally biased region" description="Basic and acidic residues" evidence="3">
    <location>
        <begin position="45"/>
        <end position="54"/>
    </location>
</feature>
<feature type="compositionally biased region" description="Basic and acidic residues" evidence="3">
    <location>
        <begin position="1"/>
        <end position="11"/>
    </location>
</feature>
<feature type="compositionally biased region" description="Low complexity" evidence="3">
    <location>
        <begin position="602"/>
        <end position="612"/>
    </location>
</feature>
<evidence type="ECO:0000313" key="5">
    <source>
        <dbReference type="Proteomes" id="UP001153069"/>
    </source>
</evidence>
<dbReference type="InterPro" id="IPR011989">
    <property type="entry name" value="ARM-like"/>
</dbReference>
<evidence type="ECO:0000256" key="3">
    <source>
        <dbReference type="SAM" id="MobiDB-lite"/>
    </source>
</evidence>
<keyword evidence="5" id="KW-1185">Reference proteome</keyword>
<dbReference type="GO" id="GO:0071562">
    <property type="term" value="P:nucleus-vacuole junction assembly"/>
    <property type="evidence" value="ECO:0007669"/>
    <property type="project" value="InterPro"/>
</dbReference>
<keyword evidence="2" id="KW-0677">Repeat</keyword>
<reference evidence="4" key="1">
    <citation type="submission" date="2020-06" db="EMBL/GenBank/DDBJ databases">
        <authorList>
            <consortium name="Plant Systems Biology data submission"/>
        </authorList>
    </citation>
    <scope>NUCLEOTIDE SEQUENCE</scope>
    <source>
        <strain evidence="4">D6</strain>
    </source>
</reference>
<accession>A0A9N8HL01</accession>
<feature type="compositionally biased region" description="Polar residues" evidence="3">
    <location>
        <begin position="637"/>
        <end position="646"/>
    </location>
</feature>
<feature type="compositionally biased region" description="Acidic residues" evidence="3">
    <location>
        <begin position="574"/>
        <end position="598"/>
    </location>
</feature>
<dbReference type="Proteomes" id="UP001153069">
    <property type="component" value="Unassembled WGS sequence"/>
</dbReference>
<feature type="region of interest" description="Disordered" evidence="3">
    <location>
        <begin position="1"/>
        <end position="186"/>
    </location>
</feature>
<feature type="compositionally biased region" description="Polar residues" evidence="3">
    <location>
        <begin position="118"/>
        <end position="137"/>
    </location>
</feature>
<gene>
    <name evidence="4" type="ORF">SEMRO_987_G228230.1</name>
</gene>
<feature type="compositionally biased region" description="Basic and acidic residues" evidence="3">
    <location>
        <begin position="237"/>
        <end position="247"/>
    </location>
</feature>
<feature type="compositionally biased region" description="Basic residues" evidence="3">
    <location>
        <begin position="666"/>
        <end position="678"/>
    </location>
</feature>
<feature type="compositionally biased region" description="Low complexity" evidence="3">
    <location>
        <begin position="94"/>
        <end position="117"/>
    </location>
</feature>
<comment type="similarity">
    <text evidence="1">Belongs to the beta-catenin family.</text>
</comment>
<feature type="compositionally biased region" description="Acidic residues" evidence="3">
    <location>
        <begin position="613"/>
        <end position="630"/>
    </location>
</feature>
<feature type="region of interest" description="Disordered" evidence="3">
    <location>
        <begin position="544"/>
        <end position="703"/>
    </location>
</feature>
<dbReference type="SUPFAM" id="SSF48371">
    <property type="entry name" value="ARM repeat"/>
    <property type="match status" value="1"/>
</dbReference>
<evidence type="ECO:0000256" key="2">
    <source>
        <dbReference type="ARBA" id="ARBA00022737"/>
    </source>
</evidence>
<dbReference type="InterPro" id="IPR016024">
    <property type="entry name" value="ARM-type_fold"/>
</dbReference>
<name>A0A9N8HL01_9STRA</name>
<dbReference type="PANTHER" id="PTHR47249">
    <property type="entry name" value="VACUOLAR PROTEIN 8"/>
    <property type="match status" value="1"/>
</dbReference>
<feature type="compositionally biased region" description="Low complexity" evidence="3">
    <location>
        <begin position="562"/>
        <end position="573"/>
    </location>
</feature>
<dbReference type="InterPro" id="IPR045156">
    <property type="entry name" value="Vac8"/>
</dbReference>
<dbReference type="EMBL" id="CAICTM010000985">
    <property type="protein sequence ID" value="CAB9519083.1"/>
    <property type="molecule type" value="Genomic_DNA"/>
</dbReference>
<feature type="compositionally biased region" description="Polar residues" evidence="3">
    <location>
        <begin position="544"/>
        <end position="561"/>
    </location>
</feature>
<proteinExistence type="inferred from homology"/>
<dbReference type="OrthoDB" id="44068at2759"/>
<evidence type="ECO:0000256" key="1">
    <source>
        <dbReference type="ARBA" id="ARBA00005462"/>
    </source>
</evidence>
<sequence length="935" mass="101885">MPRQKARDHAAEMMSFYRKGNKMSPSSSGSSHRRTSRSEDDDVGDGIHQERQSSEEYSLNSSSTDSTRPTVHTKRAPVPSSSNSMSTDEQSNPSAGRNSRSRNYSSSGSSKGIHHSNTSGASSNGNDSILANGNSRGRSAKSRQRVPGGAAAKLMLRGPQKAASSSSELSYSDNFDAVDSHDDGPIDTSEIYDMINRTKAEFETGRRVSPVAISSEQGNEEIEVSFPGGGRNRNSSKKGEGRIKDSADSVAAEGKVPYILKRDEAYHENASAAVAAILAPQARGDNASTVSNMTELHSTLSSARSHNYGNSSISAFQSPKYTDAGSVGSNGSNTANEELFDVHQGAALHKSPTTEPFISGATEAKLDRMSQKMLDPSKTLSDLLRAIASPADVTTMDRAFMVRRKNACGALKVLTAHNRRRKQICWTVGVLPALTSVLQDAGDEALEVVYPDVRTRTEYEEARRRAIAALTNLAMPVSNRLAVFHTPGLVQALIATIMRVEGDCLEGACATLAYLAKSNENRILMAQVPGLFEAVLRVLRPTMNEEQSFPDSPKQQDYPWTSSVSDSDSSMSSGDEDEDEDDEEDDEDDDFDDMEEEASILSGSTDCSSEGGSSEEEDDEMDEHTTDDEMSTDHESMTGSEASTDASDSETSGDESRSDYRPPVVTKRKVPKAQHKKSVGSPKPLSPSSNSSRPKLHSNYDKDKSISAARKNLFAMLGHLVKEKDNAYRLARVNELVPVVVEISKMHESPIHVLAVQLLAHLTRHRLNSKSLVFKMQVVIQAMVKATYSNSDISRRYACFAIQNFSHDKSCRQELASSEKLITALCKRARHSKDPEERLAAICALKNLTDEPANLIPLSNTAECIATLMQIAHGQEEGVTEMMQFRACDALATISHWLRKIATNGQSMDAAKHDDAKPKSMFVPSLKVIGWEQFE</sequence>
<dbReference type="GO" id="GO:0043495">
    <property type="term" value="F:protein-membrane adaptor activity"/>
    <property type="evidence" value="ECO:0007669"/>
    <property type="project" value="InterPro"/>
</dbReference>
<comment type="caution">
    <text evidence="4">The sequence shown here is derived from an EMBL/GenBank/DDBJ whole genome shotgun (WGS) entry which is preliminary data.</text>
</comment>
<organism evidence="4 5">
    <name type="scientific">Seminavis robusta</name>
    <dbReference type="NCBI Taxonomy" id="568900"/>
    <lineage>
        <taxon>Eukaryota</taxon>
        <taxon>Sar</taxon>
        <taxon>Stramenopiles</taxon>
        <taxon>Ochrophyta</taxon>
        <taxon>Bacillariophyta</taxon>
        <taxon>Bacillariophyceae</taxon>
        <taxon>Bacillariophycidae</taxon>
        <taxon>Naviculales</taxon>
        <taxon>Naviculaceae</taxon>
        <taxon>Seminavis</taxon>
    </lineage>
</organism>
<evidence type="ECO:0000313" key="4">
    <source>
        <dbReference type="EMBL" id="CAB9519083.1"/>
    </source>
</evidence>